<proteinExistence type="predicted"/>
<protein>
    <submittedName>
        <fullName evidence="1">Uncharacterized protein</fullName>
    </submittedName>
</protein>
<comment type="caution">
    <text evidence="1">The sequence shown here is derived from an EMBL/GenBank/DDBJ whole genome shotgun (WGS) entry which is preliminary data.</text>
</comment>
<sequence length="125" mass="14800">MRNSRAERTDKQIQKYNENVRVSILQLRASQSQEAQAERNQQRRWERRQARRCVVNTHRANGRQQQVHQAFISASFLRLAFEYEPDIDYSAYPKVLIGTMDEEYPHCHALKFKHESAGCVAHQEK</sequence>
<name>A0A8T0ERM4_ARGBR</name>
<accession>A0A8T0ERM4</accession>
<organism evidence="1 2">
    <name type="scientific">Argiope bruennichi</name>
    <name type="common">Wasp spider</name>
    <name type="synonym">Aranea bruennichi</name>
    <dbReference type="NCBI Taxonomy" id="94029"/>
    <lineage>
        <taxon>Eukaryota</taxon>
        <taxon>Metazoa</taxon>
        <taxon>Ecdysozoa</taxon>
        <taxon>Arthropoda</taxon>
        <taxon>Chelicerata</taxon>
        <taxon>Arachnida</taxon>
        <taxon>Araneae</taxon>
        <taxon>Araneomorphae</taxon>
        <taxon>Entelegynae</taxon>
        <taxon>Araneoidea</taxon>
        <taxon>Araneidae</taxon>
        <taxon>Argiope</taxon>
    </lineage>
</organism>
<keyword evidence="2" id="KW-1185">Reference proteome</keyword>
<dbReference type="AlphaFoldDB" id="A0A8T0ERM4"/>
<dbReference type="EMBL" id="JABXBU010002072">
    <property type="protein sequence ID" value="KAF8777096.1"/>
    <property type="molecule type" value="Genomic_DNA"/>
</dbReference>
<reference evidence="1" key="2">
    <citation type="submission" date="2020-06" db="EMBL/GenBank/DDBJ databases">
        <authorList>
            <person name="Sheffer M."/>
        </authorList>
    </citation>
    <scope>NUCLEOTIDE SEQUENCE</scope>
</reference>
<evidence type="ECO:0000313" key="1">
    <source>
        <dbReference type="EMBL" id="KAF8777096.1"/>
    </source>
</evidence>
<evidence type="ECO:0000313" key="2">
    <source>
        <dbReference type="Proteomes" id="UP000807504"/>
    </source>
</evidence>
<gene>
    <name evidence="1" type="ORF">HNY73_014018</name>
</gene>
<dbReference type="Proteomes" id="UP000807504">
    <property type="component" value="Unassembled WGS sequence"/>
</dbReference>
<reference evidence="1" key="1">
    <citation type="journal article" date="2020" name="bioRxiv">
        <title>Chromosome-level reference genome of the European wasp spider Argiope bruennichi: a resource for studies on range expansion and evolutionary adaptation.</title>
        <authorList>
            <person name="Sheffer M.M."/>
            <person name="Hoppe A."/>
            <person name="Krehenwinkel H."/>
            <person name="Uhl G."/>
            <person name="Kuss A.W."/>
            <person name="Jensen L."/>
            <person name="Jensen C."/>
            <person name="Gillespie R.G."/>
            <person name="Hoff K.J."/>
            <person name="Prost S."/>
        </authorList>
    </citation>
    <scope>NUCLEOTIDE SEQUENCE</scope>
</reference>